<evidence type="ECO:0000256" key="3">
    <source>
        <dbReference type="ARBA" id="ARBA00022801"/>
    </source>
</evidence>
<reference evidence="6 7" key="1">
    <citation type="submission" date="2018-05" db="EMBL/GenBank/DDBJ databases">
        <title>Complete genome sequence of Arcticibacterium luteifluviistationis SM1504T, a cytophagaceae bacterium isolated from Arctic surface seawater.</title>
        <authorList>
            <person name="Li Y."/>
            <person name="Qin Q.-L."/>
        </authorList>
    </citation>
    <scope>NUCLEOTIDE SEQUENCE [LARGE SCALE GENOMIC DNA]</scope>
    <source>
        <strain evidence="6 7">SM1504</strain>
    </source>
</reference>
<dbReference type="InterPro" id="IPR024607">
    <property type="entry name" value="Sulfatase_CS"/>
</dbReference>
<dbReference type="Gene3D" id="3.40.720.10">
    <property type="entry name" value="Alkaline Phosphatase, subunit A"/>
    <property type="match status" value="1"/>
</dbReference>
<feature type="domain" description="Sulfatase N-terminal" evidence="5">
    <location>
        <begin position="30"/>
        <end position="142"/>
    </location>
</feature>
<sequence length="534" mass="61207">MQKLTLISFLLLFTLFSCKKKVKVELPNRPNILWISAEDLSPRMAAYGDSTISTPNLDRLANEGVVFDHVYTSAGVCSPARNSIITGRYQTSNGGQHMRTMGIHDTKKLGLPKMYNSVPPPEVKCFPEYLRAQGYYTTNNEKTDYQFTAPPTVWDEVSDTADWRGREADQPFFSVINFTTTHESQIWARADHELRVNPEDVPLPPYYPDNIISRTDVARHYSNMSELDDQIGEVLAKLEEDGLLDNTIIFFWGDHGDGLPFYKREIYRRGLHIPLIARFPNKANAGTRNNEFINAIDLGPTVLSLAGIDTPAQMYGKAFLGKYKADSDHEYIFAARDRIDNDYDRVRSAMDHQYQYVKNYNPEQPLYMDVEYRKGIPTMKMILALKEEDKLNESQSFWFQETKPEEELYDWQKDPYQLNNLANNPEFAETLAKFRGVLENWVAETNDYGAIPEKEMLSEMWNGESSAPHTAQPTAYPMGEKIKLTSMTTGASIAYRKRGSKTWKVYTGPIETKGEQFETMAMRIGYEPSEIVMF</sequence>
<dbReference type="InterPro" id="IPR050738">
    <property type="entry name" value="Sulfatase"/>
</dbReference>
<gene>
    <name evidence="6" type="ORF">DJ013_05155</name>
</gene>
<dbReference type="AlphaFoldDB" id="A0A2Z4G904"/>
<dbReference type="Pfam" id="PF00884">
    <property type="entry name" value="Sulfatase"/>
    <property type="match status" value="2"/>
</dbReference>
<keyword evidence="4" id="KW-0106">Calcium</keyword>
<dbReference type="PROSITE" id="PS51257">
    <property type="entry name" value="PROKAR_LIPOPROTEIN"/>
    <property type="match status" value="1"/>
</dbReference>
<keyword evidence="3" id="KW-0378">Hydrolase</keyword>
<dbReference type="EMBL" id="CP029480">
    <property type="protein sequence ID" value="AWV97585.1"/>
    <property type="molecule type" value="Genomic_DNA"/>
</dbReference>
<dbReference type="Proteomes" id="UP000249873">
    <property type="component" value="Chromosome"/>
</dbReference>
<dbReference type="RefSeq" id="WP_111370687.1">
    <property type="nucleotide sequence ID" value="NZ_CP029480.1"/>
</dbReference>
<comment type="similarity">
    <text evidence="1">Belongs to the sulfatase family.</text>
</comment>
<evidence type="ECO:0000259" key="5">
    <source>
        <dbReference type="Pfam" id="PF00884"/>
    </source>
</evidence>
<accession>A0A2Z4G904</accession>
<keyword evidence="7" id="KW-1185">Reference proteome</keyword>
<dbReference type="PANTHER" id="PTHR42693">
    <property type="entry name" value="ARYLSULFATASE FAMILY MEMBER"/>
    <property type="match status" value="1"/>
</dbReference>
<organism evidence="6 7">
    <name type="scientific">Arcticibacterium luteifluviistationis</name>
    <dbReference type="NCBI Taxonomy" id="1784714"/>
    <lineage>
        <taxon>Bacteria</taxon>
        <taxon>Pseudomonadati</taxon>
        <taxon>Bacteroidota</taxon>
        <taxon>Cytophagia</taxon>
        <taxon>Cytophagales</taxon>
        <taxon>Leadbetterellaceae</taxon>
        <taxon>Arcticibacterium</taxon>
    </lineage>
</organism>
<dbReference type="CDD" id="cd16027">
    <property type="entry name" value="SGSH"/>
    <property type="match status" value="1"/>
</dbReference>
<name>A0A2Z4G904_9BACT</name>
<evidence type="ECO:0000313" key="6">
    <source>
        <dbReference type="EMBL" id="AWV97585.1"/>
    </source>
</evidence>
<evidence type="ECO:0000313" key="7">
    <source>
        <dbReference type="Proteomes" id="UP000249873"/>
    </source>
</evidence>
<dbReference type="PANTHER" id="PTHR42693:SF53">
    <property type="entry name" value="ENDO-4-O-SULFATASE"/>
    <property type="match status" value="1"/>
</dbReference>
<proteinExistence type="inferred from homology"/>
<dbReference type="GO" id="GO:0004065">
    <property type="term" value="F:arylsulfatase activity"/>
    <property type="evidence" value="ECO:0007669"/>
    <property type="project" value="TreeGrafter"/>
</dbReference>
<dbReference type="InterPro" id="IPR017850">
    <property type="entry name" value="Alkaline_phosphatase_core_sf"/>
</dbReference>
<evidence type="ECO:0000256" key="2">
    <source>
        <dbReference type="ARBA" id="ARBA00022723"/>
    </source>
</evidence>
<protein>
    <submittedName>
        <fullName evidence="6">Sulfatase</fullName>
    </submittedName>
</protein>
<dbReference type="OrthoDB" id="9789742at2"/>
<dbReference type="InterPro" id="IPR000917">
    <property type="entry name" value="Sulfatase_N"/>
</dbReference>
<evidence type="ECO:0000256" key="4">
    <source>
        <dbReference type="ARBA" id="ARBA00022837"/>
    </source>
</evidence>
<dbReference type="SUPFAM" id="SSF53649">
    <property type="entry name" value="Alkaline phosphatase-like"/>
    <property type="match status" value="1"/>
</dbReference>
<dbReference type="PROSITE" id="PS00523">
    <property type="entry name" value="SULFATASE_1"/>
    <property type="match status" value="1"/>
</dbReference>
<dbReference type="KEGG" id="als:DJ013_05155"/>
<keyword evidence="2" id="KW-0479">Metal-binding</keyword>
<dbReference type="GO" id="GO:0046872">
    <property type="term" value="F:metal ion binding"/>
    <property type="evidence" value="ECO:0007669"/>
    <property type="project" value="UniProtKB-KW"/>
</dbReference>
<evidence type="ECO:0000256" key="1">
    <source>
        <dbReference type="ARBA" id="ARBA00008779"/>
    </source>
</evidence>
<feature type="domain" description="Sulfatase N-terminal" evidence="5">
    <location>
        <begin position="161"/>
        <end position="308"/>
    </location>
</feature>